<reference evidence="1" key="1">
    <citation type="submission" date="2020-03" db="EMBL/GenBank/DDBJ databases">
        <title>The deep terrestrial virosphere.</title>
        <authorList>
            <person name="Holmfeldt K."/>
            <person name="Nilsson E."/>
            <person name="Simone D."/>
            <person name="Lopez-Fernandez M."/>
            <person name="Wu X."/>
            <person name="de Brujin I."/>
            <person name="Lundin D."/>
            <person name="Andersson A."/>
            <person name="Bertilsson S."/>
            <person name="Dopson M."/>
        </authorList>
    </citation>
    <scope>NUCLEOTIDE SEQUENCE</scope>
    <source>
        <strain evidence="4">MM415A00138</strain>
        <strain evidence="2">MM415B00361</strain>
        <strain evidence="1">TM448A00273</strain>
        <strain evidence="3">TM448B00155</strain>
    </source>
</reference>
<sequence length="114" mass="13023">MTRDEIVQEVMGDWDRSNKLANLRNFETALRSALDLALYLDHIVVPVALLRNARDVIEDYVKDDECCYFAECGSWEIAVDGGCRCCVGRDVLRQLDKALVVRKEGFRPTQGENR</sequence>
<evidence type="ECO:0000313" key="4">
    <source>
        <dbReference type="EMBL" id="QJI05230.1"/>
    </source>
</evidence>
<dbReference type="EMBL" id="MT145196">
    <property type="protein sequence ID" value="QJI05230.1"/>
    <property type="molecule type" value="Genomic_DNA"/>
</dbReference>
<dbReference type="EMBL" id="MT141549">
    <property type="protein sequence ID" value="QJA66103.1"/>
    <property type="molecule type" value="Genomic_DNA"/>
</dbReference>
<evidence type="ECO:0000313" key="2">
    <source>
        <dbReference type="EMBL" id="QJA66103.1"/>
    </source>
</evidence>
<protein>
    <submittedName>
        <fullName evidence="1">Uncharacterized protein</fullName>
    </submittedName>
</protein>
<gene>
    <name evidence="4" type="ORF">MM415A00138_0043</name>
    <name evidence="2" type="ORF">MM415B00361_0023</name>
    <name evidence="1" type="ORF">TM448A00273_0018</name>
    <name evidence="3" type="ORF">TM448B00155_0040</name>
</gene>
<dbReference type="EMBL" id="MT144593">
    <property type="protein sequence ID" value="QJH93924.1"/>
    <property type="molecule type" value="Genomic_DNA"/>
</dbReference>
<name>A0A6H1ZE07_9ZZZZ</name>
<proteinExistence type="predicted"/>
<evidence type="ECO:0000313" key="3">
    <source>
        <dbReference type="EMBL" id="QJH93924.1"/>
    </source>
</evidence>
<accession>A0A6H1ZE07</accession>
<evidence type="ECO:0000313" key="1">
    <source>
        <dbReference type="EMBL" id="QJA45692.1"/>
    </source>
</evidence>
<dbReference type="EMBL" id="MT143995">
    <property type="protein sequence ID" value="QJA45692.1"/>
    <property type="molecule type" value="Genomic_DNA"/>
</dbReference>
<organism evidence="1">
    <name type="scientific">viral metagenome</name>
    <dbReference type="NCBI Taxonomy" id="1070528"/>
    <lineage>
        <taxon>unclassified sequences</taxon>
        <taxon>metagenomes</taxon>
        <taxon>organismal metagenomes</taxon>
    </lineage>
</organism>
<dbReference type="AlphaFoldDB" id="A0A6H1ZE07"/>